<dbReference type="InterPro" id="IPR036412">
    <property type="entry name" value="HAD-like_sf"/>
</dbReference>
<protein>
    <recommendedName>
        <fullName evidence="3">Hydrolase</fullName>
    </recommendedName>
</protein>
<sequence length="147" mass="17311">MNNKIIAIDFDGTIVEDKYPEIGKPMAFAFESMKKLQEKGYRLILWTYRNGDKLQEAVEFCKKKGIEFYAINSSFEGEVFEENKQSRKINADYFIDDRNLGGFPGWGEVYQIIVEKIEFGIEDREILAYSKRKRKKDKGFFSRIFKS</sequence>
<evidence type="ECO:0008006" key="3">
    <source>
        <dbReference type="Google" id="ProtNLM"/>
    </source>
</evidence>
<dbReference type="NCBIfam" id="NF046079">
    <property type="entry name" value="HAD_phos_BT0820"/>
    <property type="match status" value="1"/>
</dbReference>
<evidence type="ECO:0000313" key="2">
    <source>
        <dbReference type="Proteomes" id="UP000238042"/>
    </source>
</evidence>
<dbReference type="InterPro" id="IPR023214">
    <property type="entry name" value="HAD_sf"/>
</dbReference>
<organism evidence="1 2">
    <name type="scientific">Apibacter adventoris</name>
    <dbReference type="NCBI Taxonomy" id="1679466"/>
    <lineage>
        <taxon>Bacteria</taxon>
        <taxon>Pseudomonadati</taxon>
        <taxon>Bacteroidota</taxon>
        <taxon>Flavobacteriia</taxon>
        <taxon>Flavobacteriales</taxon>
        <taxon>Weeksellaceae</taxon>
        <taxon>Apibacter</taxon>
    </lineage>
</organism>
<accession>A0A2S8AFZ0</accession>
<gene>
    <name evidence="1" type="ORF">C4S77_00410</name>
</gene>
<dbReference type="AlphaFoldDB" id="A0A2S8AFZ0"/>
<dbReference type="OrthoDB" id="5431039at2"/>
<dbReference type="Proteomes" id="UP000238042">
    <property type="component" value="Unassembled WGS sequence"/>
</dbReference>
<evidence type="ECO:0000313" key="1">
    <source>
        <dbReference type="EMBL" id="PQL95295.1"/>
    </source>
</evidence>
<proteinExistence type="predicted"/>
<dbReference type="Gene3D" id="3.40.50.1000">
    <property type="entry name" value="HAD superfamily/HAD-like"/>
    <property type="match status" value="1"/>
</dbReference>
<name>A0A2S8AFZ0_9FLAO</name>
<dbReference type="EMBL" id="PSZM01000001">
    <property type="protein sequence ID" value="PQL95295.1"/>
    <property type="molecule type" value="Genomic_DNA"/>
</dbReference>
<reference evidence="1 2" key="1">
    <citation type="submission" date="2018-02" db="EMBL/GenBank/DDBJ databases">
        <title>Genome sequences of Apibacter spp., gut symbionts of Asian honey bees.</title>
        <authorList>
            <person name="Kwong W.K."/>
            <person name="Steele M.I."/>
            <person name="Moran N.A."/>
        </authorList>
    </citation>
    <scope>NUCLEOTIDE SEQUENCE [LARGE SCALE GENOMIC DNA]</scope>
    <source>
        <strain evidence="2">wkB301</strain>
    </source>
</reference>
<comment type="caution">
    <text evidence="1">The sequence shown here is derived from an EMBL/GenBank/DDBJ whole genome shotgun (WGS) entry which is preliminary data.</text>
</comment>
<keyword evidence="2" id="KW-1185">Reference proteome</keyword>
<dbReference type="RefSeq" id="WP_105245246.1">
    <property type="nucleotide sequence ID" value="NZ_PSZM01000001.1"/>
</dbReference>
<dbReference type="SUPFAM" id="SSF56784">
    <property type="entry name" value="HAD-like"/>
    <property type="match status" value="1"/>
</dbReference>